<name>A0ABQ9Z8W4_9CRUS</name>
<dbReference type="Proteomes" id="UP001234178">
    <property type="component" value="Unassembled WGS sequence"/>
</dbReference>
<feature type="region of interest" description="Disordered" evidence="1">
    <location>
        <begin position="32"/>
        <end position="77"/>
    </location>
</feature>
<organism evidence="2 3">
    <name type="scientific">Daphnia magna</name>
    <dbReference type="NCBI Taxonomy" id="35525"/>
    <lineage>
        <taxon>Eukaryota</taxon>
        <taxon>Metazoa</taxon>
        <taxon>Ecdysozoa</taxon>
        <taxon>Arthropoda</taxon>
        <taxon>Crustacea</taxon>
        <taxon>Branchiopoda</taxon>
        <taxon>Diplostraca</taxon>
        <taxon>Cladocera</taxon>
        <taxon>Anomopoda</taxon>
        <taxon>Daphniidae</taxon>
        <taxon>Daphnia</taxon>
    </lineage>
</organism>
<comment type="caution">
    <text evidence="2">The sequence shown here is derived from an EMBL/GenBank/DDBJ whole genome shotgun (WGS) entry which is preliminary data.</text>
</comment>
<dbReference type="EMBL" id="JAOYFB010000003">
    <property type="protein sequence ID" value="KAK4009335.1"/>
    <property type="molecule type" value="Genomic_DNA"/>
</dbReference>
<sequence length="77" mass="8615">MSGELENWSGISRSAIHTFPIRKPLSQNGVRIRPFAHGLSPALDSPQDERNKSPSPVVNSEDQLLPPQELHGQRIEY</sequence>
<accession>A0ABQ9Z8W4</accession>
<evidence type="ECO:0000313" key="2">
    <source>
        <dbReference type="EMBL" id="KAK4009335.1"/>
    </source>
</evidence>
<gene>
    <name evidence="2" type="ORF">OUZ56_018452</name>
</gene>
<feature type="compositionally biased region" description="Polar residues" evidence="1">
    <location>
        <begin position="53"/>
        <end position="62"/>
    </location>
</feature>
<protein>
    <submittedName>
        <fullName evidence="2">Uncharacterized protein</fullName>
    </submittedName>
</protein>
<proteinExistence type="predicted"/>
<evidence type="ECO:0000313" key="3">
    <source>
        <dbReference type="Proteomes" id="UP001234178"/>
    </source>
</evidence>
<keyword evidence="3" id="KW-1185">Reference proteome</keyword>
<evidence type="ECO:0000256" key="1">
    <source>
        <dbReference type="SAM" id="MobiDB-lite"/>
    </source>
</evidence>
<reference evidence="2 3" key="1">
    <citation type="journal article" date="2023" name="Nucleic Acids Res.">
        <title>The hologenome of Daphnia magna reveals possible DNA methylation and microbiome-mediated evolution of the host genome.</title>
        <authorList>
            <person name="Chaturvedi A."/>
            <person name="Li X."/>
            <person name="Dhandapani V."/>
            <person name="Marshall H."/>
            <person name="Kissane S."/>
            <person name="Cuenca-Cambronero M."/>
            <person name="Asole G."/>
            <person name="Calvet F."/>
            <person name="Ruiz-Romero M."/>
            <person name="Marangio P."/>
            <person name="Guigo R."/>
            <person name="Rago D."/>
            <person name="Mirbahai L."/>
            <person name="Eastwood N."/>
            <person name="Colbourne J.K."/>
            <person name="Zhou J."/>
            <person name="Mallon E."/>
            <person name="Orsini L."/>
        </authorList>
    </citation>
    <scope>NUCLEOTIDE SEQUENCE [LARGE SCALE GENOMIC DNA]</scope>
    <source>
        <strain evidence="2">LRV0_1</strain>
    </source>
</reference>